<sequence length="654" mass="75808">MQFQIEKLILWPKNEKYEYKVIDFNIDTVNVITGDSRTGKSAIIPIIDYCLASGDCYIPTQTIRKACSWFGIVVKLKKGRVLFARKEPGLHKSTSEMMLIHDDIIEIPNTPEKNATCQSVKRFLDEYSKLSFIDTDEGYYGSRPAFRDLISFCFQPQNIVANANILFYKTDKTEHRNKLINIFPYVLGAITPEVLSARQELLDLQRQLKKKESDYEKLCQLATRWEDEIKGWMSVAIELGLIEESSRNISFDSQLKEVEELVRSNTEEKIIKSDSIINSSWEIVKLRESENSIALELTKYKNRYIEMSQLTKSINEYRDALTIQIERLNITSWLDERAKKGHICPVCQQKCDDDNHQRNLYFTRLKEAKNKKKQLEDVPAAFEREYDLVKGEIQRLTEELASIQKRIKIEESRKKQEAVEENINPNRYTLDGISRFLGKIEYASETIASLEVDGELSEEINKLKIRINELKKIVDESVIRRKIDSAITRVSVKQMELIKSLDSERPNDPFKLDYKNLTVEVDSEDGRKDYLWEIGSGSNWLEYHISTILGLQSFFSTFQASVPNFIVFDQPSQVYFPHLSDTDELEVKNLKDVDKEAVKSIFSTMAKCIANTKGKMQIIVLEHADSSIYGEVEEIHEVCVWQNGDKLIPLEWIQ</sequence>
<gene>
    <name evidence="2" type="ORF">bsdtb5_38960</name>
</gene>
<dbReference type="KEGG" id="ahb:bsdtb5_38960"/>
<keyword evidence="3" id="KW-1185">Reference proteome</keyword>
<proteinExistence type="predicted"/>
<dbReference type="RefSeq" id="WP_271713637.1">
    <property type="nucleotide sequence ID" value="NZ_AP024169.1"/>
</dbReference>
<protein>
    <recommendedName>
        <fullName evidence="4">DUF3732 domain-containing protein</fullName>
    </recommendedName>
</protein>
<dbReference type="InterPro" id="IPR022205">
    <property type="entry name" value="DUF3732"/>
</dbReference>
<evidence type="ECO:0000313" key="2">
    <source>
        <dbReference type="EMBL" id="BCN32601.1"/>
    </source>
</evidence>
<evidence type="ECO:0000256" key="1">
    <source>
        <dbReference type="SAM" id="Coils"/>
    </source>
</evidence>
<reference evidence="2 3" key="1">
    <citation type="submission" date="2020-11" db="EMBL/GenBank/DDBJ databases">
        <title>Draft genome sequencing of a Lachnospiraceae strain isolated from anoxic soil subjected to BSD treatment.</title>
        <authorList>
            <person name="Uek A."/>
            <person name="Tonouchi A."/>
        </authorList>
    </citation>
    <scope>NUCLEOTIDE SEQUENCE [LARGE SCALE GENOMIC DNA]</scope>
    <source>
        <strain evidence="2 3">TB5</strain>
    </source>
</reference>
<organism evidence="2 3">
    <name type="scientific">Anaeromicropila herbilytica</name>
    <dbReference type="NCBI Taxonomy" id="2785025"/>
    <lineage>
        <taxon>Bacteria</taxon>
        <taxon>Bacillati</taxon>
        <taxon>Bacillota</taxon>
        <taxon>Clostridia</taxon>
        <taxon>Lachnospirales</taxon>
        <taxon>Lachnospiraceae</taxon>
        <taxon>Anaeromicropila</taxon>
    </lineage>
</organism>
<keyword evidence="1" id="KW-0175">Coiled coil</keyword>
<feature type="coiled-coil region" evidence="1">
    <location>
        <begin position="358"/>
        <end position="413"/>
    </location>
</feature>
<evidence type="ECO:0008006" key="4">
    <source>
        <dbReference type="Google" id="ProtNLM"/>
    </source>
</evidence>
<name>A0A7R7IF09_9FIRM</name>
<dbReference type="Proteomes" id="UP000595897">
    <property type="component" value="Chromosome"/>
</dbReference>
<accession>A0A7R7IF09</accession>
<dbReference type="EMBL" id="AP024169">
    <property type="protein sequence ID" value="BCN32601.1"/>
    <property type="molecule type" value="Genomic_DNA"/>
</dbReference>
<dbReference type="AlphaFoldDB" id="A0A7R7IF09"/>
<feature type="coiled-coil region" evidence="1">
    <location>
        <begin position="194"/>
        <end position="228"/>
    </location>
</feature>
<evidence type="ECO:0000313" key="3">
    <source>
        <dbReference type="Proteomes" id="UP000595897"/>
    </source>
</evidence>
<dbReference type="Pfam" id="PF12532">
    <property type="entry name" value="DUF3732"/>
    <property type="match status" value="1"/>
</dbReference>